<protein>
    <recommendedName>
        <fullName evidence="5">Glycosyltransferase family 1 protein</fullName>
    </recommendedName>
</protein>
<dbReference type="InterPro" id="IPR002213">
    <property type="entry name" value="UDP_glucos_trans"/>
</dbReference>
<evidence type="ECO:0008006" key="5">
    <source>
        <dbReference type="Google" id="ProtNLM"/>
    </source>
</evidence>
<proteinExistence type="inferred from homology"/>
<reference evidence="3" key="1">
    <citation type="submission" date="2023-03" db="EMBL/GenBank/DDBJ databases">
        <title>Massive genome expansion in bonnet fungi (Mycena s.s.) driven by repeated elements and novel gene families across ecological guilds.</title>
        <authorList>
            <consortium name="Lawrence Berkeley National Laboratory"/>
            <person name="Harder C.B."/>
            <person name="Miyauchi S."/>
            <person name="Viragh M."/>
            <person name="Kuo A."/>
            <person name="Thoen E."/>
            <person name="Andreopoulos B."/>
            <person name="Lu D."/>
            <person name="Skrede I."/>
            <person name="Drula E."/>
            <person name="Henrissat B."/>
            <person name="Morin E."/>
            <person name="Kohler A."/>
            <person name="Barry K."/>
            <person name="LaButti K."/>
            <person name="Morin E."/>
            <person name="Salamov A."/>
            <person name="Lipzen A."/>
            <person name="Mereny Z."/>
            <person name="Hegedus B."/>
            <person name="Baldrian P."/>
            <person name="Stursova M."/>
            <person name="Weitz H."/>
            <person name="Taylor A."/>
            <person name="Grigoriev I.V."/>
            <person name="Nagy L.G."/>
            <person name="Martin F."/>
            <person name="Kauserud H."/>
        </authorList>
    </citation>
    <scope>NUCLEOTIDE SEQUENCE</scope>
    <source>
        <strain evidence="3">CBHHK002</strain>
    </source>
</reference>
<evidence type="ECO:0000313" key="3">
    <source>
        <dbReference type="EMBL" id="KAJ7323851.1"/>
    </source>
</evidence>
<organism evidence="3 4">
    <name type="scientific">Mycena albidolilacea</name>
    <dbReference type="NCBI Taxonomy" id="1033008"/>
    <lineage>
        <taxon>Eukaryota</taxon>
        <taxon>Fungi</taxon>
        <taxon>Dikarya</taxon>
        <taxon>Basidiomycota</taxon>
        <taxon>Agaricomycotina</taxon>
        <taxon>Agaricomycetes</taxon>
        <taxon>Agaricomycetidae</taxon>
        <taxon>Agaricales</taxon>
        <taxon>Marasmiineae</taxon>
        <taxon>Mycenaceae</taxon>
        <taxon>Mycena</taxon>
    </lineage>
</organism>
<dbReference type="Gene3D" id="3.40.50.2000">
    <property type="entry name" value="Glycogen Phosphorylase B"/>
    <property type="match status" value="1"/>
</dbReference>
<evidence type="ECO:0000313" key="4">
    <source>
        <dbReference type="Proteomes" id="UP001218218"/>
    </source>
</evidence>
<dbReference type="Proteomes" id="UP001218218">
    <property type="component" value="Unassembled WGS sequence"/>
</dbReference>
<dbReference type="EMBL" id="JARIHO010000045">
    <property type="protein sequence ID" value="KAJ7323851.1"/>
    <property type="molecule type" value="Genomic_DNA"/>
</dbReference>
<dbReference type="AlphaFoldDB" id="A0AAD6ZIK6"/>
<dbReference type="GO" id="GO:0035251">
    <property type="term" value="F:UDP-glucosyltransferase activity"/>
    <property type="evidence" value="ECO:0007669"/>
    <property type="project" value="TreeGrafter"/>
</dbReference>
<comment type="caution">
    <text evidence="3">The sequence shown here is derived from an EMBL/GenBank/DDBJ whole genome shotgun (WGS) entry which is preliminary data.</text>
</comment>
<keyword evidence="2" id="KW-0808">Transferase</keyword>
<evidence type="ECO:0000256" key="2">
    <source>
        <dbReference type="ARBA" id="ARBA00022679"/>
    </source>
</evidence>
<gene>
    <name evidence="3" type="ORF">DFH08DRAFT_941348</name>
</gene>
<dbReference type="PANTHER" id="PTHR48047">
    <property type="entry name" value="GLYCOSYLTRANSFERASE"/>
    <property type="match status" value="1"/>
</dbReference>
<keyword evidence="4" id="KW-1185">Reference proteome</keyword>
<comment type="similarity">
    <text evidence="1">Belongs to the UDP-glycosyltransferase family.</text>
</comment>
<dbReference type="Pfam" id="PF00201">
    <property type="entry name" value="UDPGT"/>
    <property type="match status" value="1"/>
</dbReference>
<evidence type="ECO:0000256" key="1">
    <source>
        <dbReference type="ARBA" id="ARBA00009995"/>
    </source>
</evidence>
<accession>A0AAD6ZIK6</accession>
<sequence length="343" mass="38049">MKTVTLVAFEDWVRESLNKPVYVVGPLLPPGYDTEPDQITTTTKPGDLEIGSFLDSMRSITTESVLLISFGTVFWPKLEGQLEALVDALIDPVLCHPSPLAIMPGTLLETTKTSGIDMTATWAQQYILSHPATGYFLTHCGHGGTFDALSRGIPMICWPFEADQPIVAVHVSQNLNVAFHLMEVRTGKGLQPLHDGYDPQGTRAAMQVEFREMGKKKGRNAQKMQVLGIILNVGFPNTESGGGFYSSSLARLAVPKFGADTPSLCDKTDIWMTGKPSIHISDTRRLEQKYWQTIRAKKHRKRQYLPERLCCIFYQSTTRMCRSRIVARECLPYAGHGTTGITA</sequence>
<dbReference type="SUPFAM" id="SSF53756">
    <property type="entry name" value="UDP-Glycosyltransferase/glycogen phosphorylase"/>
    <property type="match status" value="1"/>
</dbReference>
<name>A0AAD6ZIK6_9AGAR</name>